<evidence type="ECO:0000256" key="1">
    <source>
        <dbReference type="ARBA" id="ARBA00007749"/>
    </source>
</evidence>
<accession>A0A929BF70</accession>
<dbReference type="GO" id="GO:0046872">
    <property type="term" value="F:metal ion binding"/>
    <property type="evidence" value="ECO:0007669"/>
    <property type="project" value="UniProtKB-KW"/>
</dbReference>
<dbReference type="InterPro" id="IPR001279">
    <property type="entry name" value="Metallo-B-lactamas"/>
</dbReference>
<protein>
    <submittedName>
        <fullName evidence="6">MBL fold metallo-hydrolase</fullName>
    </submittedName>
</protein>
<keyword evidence="4" id="KW-0862">Zinc</keyword>
<comment type="caution">
    <text evidence="6">The sequence shown here is derived from an EMBL/GenBank/DDBJ whole genome shotgun (WGS) entry which is preliminary data.</text>
</comment>
<dbReference type="InterPro" id="IPR036866">
    <property type="entry name" value="RibonucZ/Hydroxyglut_hydro"/>
</dbReference>
<dbReference type="AlphaFoldDB" id="A0A929BF70"/>
<gene>
    <name evidence="6" type="ORF">IQ251_18570</name>
</gene>
<dbReference type="InterPro" id="IPR051013">
    <property type="entry name" value="MBL_superfamily_lactonases"/>
</dbReference>
<keyword evidence="2" id="KW-0479">Metal-binding</keyword>
<evidence type="ECO:0000313" key="7">
    <source>
        <dbReference type="Proteomes" id="UP000598360"/>
    </source>
</evidence>
<sequence length="278" mass="30953">MRVQHLNCGTMRPPGGRLVNREGGHVSARMVCHCLLLDTGAELVLVDTGLGVPDVSTRTRELGTGWRRLVRPDLDPAETAAAQVRRLGYRTEDVRHVVLTHLDRDHAGGLPDFPHARVHVHETEHAAMLDDVAARRYLPHQFEHGPQFTPVPDRAGESWFGFRAVREIPGLPEDVLLIPLAGHTRGHTGVAVRTGQDWLLHAGDAFFDHREIGVRDRCPPGLRVFRSLIQVDGAQRRDNLDRLRDLAVAQPDRVRVLCSHDAAQFDGKRPDVVVRSAP</sequence>
<dbReference type="SMART" id="SM00849">
    <property type="entry name" value="Lactamase_B"/>
    <property type="match status" value="1"/>
</dbReference>
<dbReference type="SUPFAM" id="SSF56281">
    <property type="entry name" value="Metallo-hydrolase/oxidoreductase"/>
    <property type="match status" value="1"/>
</dbReference>
<evidence type="ECO:0000256" key="3">
    <source>
        <dbReference type="ARBA" id="ARBA00022801"/>
    </source>
</evidence>
<comment type="similarity">
    <text evidence="1">Belongs to the metallo-beta-lactamase superfamily.</text>
</comment>
<name>A0A929BF70_9PSEU</name>
<dbReference type="EMBL" id="JADEYC010000042">
    <property type="protein sequence ID" value="MBE9376458.1"/>
    <property type="molecule type" value="Genomic_DNA"/>
</dbReference>
<dbReference type="Pfam" id="PF00753">
    <property type="entry name" value="Lactamase_B"/>
    <property type="match status" value="1"/>
</dbReference>
<dbReference type="PANTHER" id="PTHR42978:SF3">
    <property type="entry name" value="BLR3078 PROTEIN"/>
    <property type="match status" value="1"/>
</dbReference>
<dbReference type="PANTHER" id="PTHR42978">
    <property type="entry name" value="QUORUM-QUENCHING LACTONASE YTNP-RELATED-RELATED"/>
    <property type="match status" value="1"/>
</dbReference>
<dbReference type="Gene3D" id="3.60.15.10">
    <property type="entry name" value="Ribonuclease Z/Hydroxyacylglutathione hydrolase-like"/>
    <property type="match status" value="1"/>
</dbReference>
<evidence type="ECO:0000256" key="2">
    <source>
        <dbReference type="ARBA" id="ARBA00022723"/>
    </source>
</evidence>
<feature type="domain" description="Metallo-beta-lactamase" evidence="5">
    <location>
        <begin position="31"/>
        <end position="260"/>
    </location>
</feature>
<evidence type="ECO:0000313" key="6">
    <source>
        <dbReference type="EMBL" id="MBE9376458.1"/>
    </source>
</evidence>
<organism evidence="6 7">
    <name type="scientific">Saccharopolyspora montiporae</name>
    <dbReference type="NCBI Taxonomy" id="2781240"/>
    <lineage>
        <taxon>Bacteria</taxon>
        <taxon>Bacillati</taxon>
        <taxon>Actinomycetota</taxon>
        <taxon>Actinomycetes</taxon>
        <taxon>Pseudonocardiales</taxon>
        <taxon>Pseudonocardiaceae</taxon>
        <taxon>Saccharopolyspora</taxon>
    </lineage>
</organism>
<proteinExistence type="inferred from homology"/>
<dbReference type="CDD" id="cd07742">
    <property type="entry name" value="metallo-hydrolase-like_MBL-fold"/>
    <property type="match status" value="1"/>
</dbReference>
<dbReference type="GO" id="GO:0016787">
    <property type="term" value="F:hydrolase activity"/>
    <property type="evidence" value="ECO:0007669"/>
    <property type="project" value="UniProtKB-KW"/>
</dbReference>
<keyword evidence="7" id="KW-1185">Reference proteome</keyword>
<evidence type="ECO:0000259" key="5">
    <source>
        <dbReference type="SMART" id="SM00849"/>
    </source>
</evidence>
<reference evidence="6" key="1">
    <citation type="submission" date="2020-10" db="EMBL/GenBank/DDBJ databases">
        <title>Diversity and distribution of actinomycetes associated with coral in the coast of Hainan.</title>
        <authorList>
            <person name="Li F."/>
        </authorList>
    </citation>
    <scope>NUCLEOTIDE SEQUENCE</scope>
    <source>
        <strain evidence="6">HNM0983</strain>
    </source>
</reference>
<keyword evidence="3" id="KW-0378">Hydrolase</keyword>
<dbReference type="Proteomes" id="UP000598360">
    <property type="component" value="Unassembled WGS sequence"/>
</dbReference>
<dbReference type="RefSeq" id="WP_193930136.1">
    <property type="nucleotide sequence ID" value="NZ_JADEYC010000042.1"/>
</dbReference>
<evidence type="ECO:0000256" key="4">
    <source>
        <dbReference type="ARBA" id="ARBA00022833"/>
    </source>
</evidence>